<dbReference type="RefSeq" id="WP_284193636.1">
    <property type="nucleotide sequence ID" value="NZ_BSPW01000084.1"/>
</dbReference>
<protein>
    <submittedName>
        <fullName evidence="2">Uncharacterized protein</fullName>
    </submittedName>
</protein>
<sequence length="130" mass="14630">MLKPASQRPTDIGLYPVVPSDSSIDSYDTRTVKAVEKRNDKDPSVVSHSRGPDFSEEGITGELNFEDLGSWYRAQAELSEKIIDECELQKLGRFLQLEEDEASQNLLKEAERLWLLSRGLRLMMSSLVGA</sequence>
<comment type="caution">
    <text evidence="2">The sequence shown here is derived from an EMBL/GenBank/DDBJ whole genome shotgun (WGS) entry which is preliminary data.</text>
</comment>
<proteinExistence type="predicted"/>
<accession>A0ABQ6F4M0</accession>
<feature type="region of interest" description="Disordered" evidence="1">
    <location>
        <begin position="35"/>
        <end position="58"/>
    </location>
</feature>
<name>A0ABQ6F4M0_9VIBR</name>
<gene>
    <name evidence="2" type="ORF">GCM10007938_35830</name>
</gene>
<organism evidence="2 3">
    <name type="scientific">Vibrio zhanjiangensis</name>
    <dbReference type="NCBI Taxonomy" id="1046128"/>
    <lineage>
        <taxon>Bacteria</taxon>
        <taxon>Pseudomonadati</taxon>
        <taxon>Pseudomonadota</taxon>
        <taxon>Gammaproteobacteria</taxon>
        <taxon>Vibrionales</taxon>
        <taxon>Vibrionaceae</taxon>
        <taxon>Vibrio</taxon>
    </lineage>
</organism>
<reference evidence="3" key="1">
    <citation type="journal article" date="2019" name="Int. J. Syst. Evol. Microbiol.">
        <title>The Global Catalogue of Microorganisms (GCM) 10K type strain sequencing project: providing services to taxonomists for standard genome sequencing and annotation.</title>
        <authorList>
            <consortium name="The Broad Institute Genomics Platform"/>
            <consortium name="The Broad Institute Genome Sequencing Center for Infectious Disease"/>
            <person name="Wu L."/>
            <person name="Ma J."/>
        </authorList>
    </citation>
    <scope>NUCLEOTIDE SEQUENCE [LARGE SCALE GENOMIC DNA]</scope>
    <source>
        <strain evidence="3">NBRC 108723</strain>
    </source>
</reference>
<evidence type="ECO:0000313" key="2">
    <source>
        <dbReference type="EMBL" id="GLT19800.1"/>
    </source>
</evidence>
<keyword evidence="3" id="KW-1185">Reference proteome</keyword>
<dbReference type="EMBL" id="BSPW01000084">
    <property type="protein sequence ID" value="GLT19800.1"/>
    <property type="molecule type" value="Genomic_DNA"/>
</dbReference>
<evidence type="ECO:0000313" key="3">
    <source>
        <dbReference type="Proteomes" id="UP001157138"/>
    </source>
</evidence>
<dbReference type="Proteomes" id="UP001157138">
    <property type="component" value="Unassembled WGS sequence"/>
</dbReference>
<evidence type="ECO:0000256" key="1">
    <source>
        <dbReference type="SAM" id="MobiDB-lite"/>
    </source>
</evidence>